<keyword evidence="3 5" id="KW-1133">Transmembrane helix</keyword>
<comment type="subcellular location">
    <subcellularLocation>
        <location evidence="5">Cell membrane</location>
        <topology evidence="5">Multi-pass membrane protein</topology>
    </subcellularLocation>
    <subcellularLocation>
        <location evidence="1">Membrane</location>
        <topology evidence="1">Multi-pass membrane protein</topology>
    </subcellularLocation>
</comment>
<gene>
    <name evidence="6" type="ORF">DA792_08235</name>
</gene>
<dbReference type="EMBL" id="CP028475">
    <property type="protein sequence ID" value="AVW91078.1"/>
    <property type="molecule type" value="Genomic_DNA"/>
</dbReference>
<feature type="transmembrane region" description="Helical" evidence="5">
    <location>
        <begin position="183"/>
        <end position="203"/>
    </location>
</feature>
<keyword evidence="2 5" id="KW-0812">Transmembrane</keyword>
<feature type="transmembrane region" description="Helical" evidence="5">
    <location>
        <begin position="50"/>
        <end position="72"/>
    </location>
</feature>
<dbReference type="InterPro" id="IPR002781">
    <property type="entry name" value="TM_pro_TauE-like"/>
</dbReference>
<evidence type="ECO:0000256" key="1">
    <source>
        <dbReference type="ARBA" id="ARBA00004141"/>
    </source>
</evidence>
<accession>A0A2R4M1R9</accession>
<dbReference type="KEGG" id="cbak:DA792_08235"/>
<feature type="transmembrane region" description="Helical" evidence="5">
    <location>
        <begin position="148"/>
        <end position="171"/>
    </location>
</feature>
<feature type="transmembrane region" description="Helical" evidence="5">
    <location>
        <begin position="215"/>
        <end position="235"/>
    </location>
</feature>
<keyword evidence="4 5" id="KW-0472">Membrane</keyword>
<dbReference type="OrthoDB" id="7771334at2"/>
<sequence length="267" mass="26961">MLDLLGPVLAFFVAGICGGVLLGLIGVGMALVTVPLLIFSLPLFGFDSEAVPLIALATSMAVVSVGSVSSVLSHNRKGNVIWQVARTTIPVSLIGIAIGSSLAARLPGGVIRVLFCAFLIYIAIRMLRGRKPGGAAASSQTGPWHYRLVGGAIGLAASVIGAGGGVFMVPFLSSRGHPMPKAVATSTLIGLPVSILGAVVYALQPVDLPGNLAIGYLYVPAFVGLAAGSALGAPLGVRISGQLDEALIKKVFAGALLCVAAAILLEM</sequence>
<evidence type="ECO:0000256" key="3">
    <source>
        <dbReference type="ARBA" id="ARBA00022989"/>
    </source>
</evidence>
<evidence type="ECO:0000313" key="6">
    <source>
        <dbReference type="EMBL" id="AVW91078.1"/>
    </source>
</evidence>
<evidence type="ECO:0000256" key="4">
    <source>
        <dbReference type="ARBA" id="ARBA00023136"/>
    </source>
</evidence>
<dbReference type="Proteomes" id="UP000241447">
    <property type="component" value="Chromosome"/>
</dbReference>
<organism evidence="6 7">
    <name type="scientific">Celeribacter baekdonensis</name>
    <dbReference type="NCBI Taxonomy" id="875171"/>
    <lineage>
        <taxon>Bacteria</taxon>
        <taxon>Pseudomonadati</taxon>
        <taxon>Pseudomonadota</taxon>
        <taxon>Alphaproteobacteria</taxon>
        <taxon>Rhodobacterales</taxon>
        <taxon>Roseobacteraceae</taxon>
        <taxon>Celeribacter</taxon>
    </lineage>
</organism>
<protein>
    <recommendedName>
        <fullName evidence="5">Probable membrane transporter protein</fullName>
    </recommendedName>
</protein>
<dbReference type="AlphaFoldDB" id="A0A2R4M1R9"/>
<dbReference type="GO" id="GO:0005886">
    <property type="term" value="C:plasma membrane"/>
    <property type="evidence" value="ECO:0007669"/>
    <property type="project" value="UniProtKB-SubCell"/>
</dbReference>
<keyword evidence="5" id="KW-1003">Cell membrane</keyword>
<evidence type="ECO:0000313" key="7">
    <source>
        <dbReference type="Proteomes" id="UP000241447"/>
    </source>
</evidence>
<feature type="transmembrane region" description="Helical" evidence="5">
    <location>
        <begin position="109"/>
        <end position="127"/>
    </location>
</feature>
<comment type="similarity">
    <text evidence="5">Belongs to the 4-toluene sulfonate uptake permease (TSUP) (TC 2.A.102) family.</text>
</comment>
<feature type="transmembrane region" description="Helical" evidence="5">
    <location>
        <begin position="247"/>
        <end position="265"/>
    </location>
</feature>
<evidence type="ECO:0000256" key="5">
    <source>
        <dbReference type="RuleBase" id="RU363041"/>
    </source>
</evidence>
<feature type="transmembrane region" description="Helical" evidence="5">
    <location>
        <begin position="84"/>
        <end position="103"/>
    </location>
</feature>
<name>A0A2R4M1R9_9RHOB</name>
<proteinExistence type="inferred from homology"/>
<evidence type="ECO:0000256" key="2">
    <source>
        <dbReference type="ARBA" id="ARBA00022692"/>
    </source>
</evidence>
<dbReference type="Pfam" id="PF01925">
    <property type="entry name" value="TauE"/>
    <property type="match status" value="1"/>
</dbReference>
<reference evidence="6 7" key="1">
    <citation type="submission" date="2018-03" db="EMBL/GenBank/DDBJ databases">
        <title>The Complete Genome of Celeribacter baekdonensis strain LH4, a Thiosulfate-Oxidizing Alphaproteobacterium Isolated from Gulf of Mexico Continental Slope Sediments.</title>
        <authorList>
            <person name="Flood B.E."/>
            <person name="Bailey J.V."/>
            <person name="Leprich D."/>
        </authorList>
    </citation>
    <scope>NUCLEOTIDE SEQUENCE [LARGE SCALE GENOMIC DNA]</scope>
    <source>
        <strain evidence="6 7">LH4</strain>
    </source>
</reference>
<dbReference type="PANTHER" id="PTHR43483">
    <property type="entry name" value="MEMBRANE TRANSPORTER PROTEIN HI_0806-RELATED"/>
    <property type="match status" value="1"/>
</dbReference>
<feature type="transmembrane region" description="Helical" evidence="5">
    <location>
        <begin position="12"/>
        <end position="38"/>
    </location>
</feature>
<dbReference type="RefSeq" id="WP_107719531.1">
    <property type="nucleotide sequence ID" value="NZ_CP028475.1"/>
</dbReference>
<dbReference type="PANTHER" id="PTHR43483:SF3">
    <property type="entry name" value="MEMBRANE TRANSPORTER PROTEIN HI_0806-RELATED"/>
    <property type="match status" value="1"/>
</dbReference>